<evidence type="ECO:0000313" key="3">
    <source>
        <dbReference type="Proteomes" id="UP000004688"/>
    </source>
</evidence>
<keyword evidence="3" id="KW-1185">Reference proteome</keyword>
<reference evidence="2 3" key="1">
    <citation type="journal article" date="2013" name="PLoS ONE">
        <title>Poles Apart: Arctic and Antarctic Octadecabacter strains Share High Genome Plasticity and a New Type of Xanthorhodopsin.</title>
        <authorList>
            <person name="Vollmers J."/>
            <person name="Voget S."/>
            <person name="Dietrich S."/>
            <person name="Gollnow K."/>
            <person name="Smits M."/>
            <person name="Meyer K."/>
            <person name="Brinkhoff T."/>
            <person name="Simon M."/>
            <person name="Daniel R."/>
        </authorList>
    </citation>
    <scope>NUCLEOTIDE SEQUENCE [LARGE SCALE GENOMIC DNA]</scope>
    <source>
        <strain evidence="2 3">238</strain>
    </source>
</reference>
<sequence length="192" mass="20605">MVAKVYGFLTGAGITAVAILGFNVWRHVSDEDRLELVLTEHCLPYVSVGVTPFDGMGRAIGVYDGITTDERITNGGAAVLFDARFVAEWGEIAEPPVRICMVYGSTTDSAQQVFDVAPDGFIGRVSSMIEPFGDLRPDVAELDTTDDSESLVRSIAWREQNGPNDGGLSVTMTTAGGLIAEVMVFKDLVQNP</sequence>
<evidence type="ECO:0000313" key="2">
    <source>
        <dbReference type="EMBL" id="AGI73678.1"/>
    </source>
</evidence>
<dbReference type="Proteomes" id="UP000004688">
    <property type="component" value="Chromosome"/>
</dbReference>
<keyword evidence="1" id="KW-1133">Transmembrane helix</keyword>
<accession>M9RPJ4</accession>
<proteinExistence type="predicted"/>
<evidence type="ECO:0000256" key="1">
    <source>
        <dbReference type="SAM" id="Phobius"/>
    </source>
</evidence>
<protein>
    <submittedName>
        <fullName evidence="2">Uncharacterized protein</fullName>
    </submittedName>
</protein>
<dbReference type="EMBL" id="CP003742">
    <property type="protein sequence ID" value="AGI73678.1"/>
    <property type="molecule type" value="Genomic_DNA"/>
</dbReference>
<dbReference type="HOGENOM" id="CLU_1453065_0_0_5"/>
<keyword evidence="1" id="KW-0472">Membrane</keyword>
<keyword evidence="1" id="KW-0812">Transmembrane</keyword>
<dbReference type="KEGG" id="oar:OA238_c37290"/>
<dbReference type="STRING" id="391616.OA238_c37290"/>
<dbReference type="OrthoDB" id="7864841at2"/>
<dbReference type="RefSeq" id="WP_015496669.1">
    <property type="nucleotide sequence ID" value="NC_020908.1"/>
</dbReference>
<gene>
    <name evidence="2" type="ORF">OA238_c37290</name>
</gene>
<dbReference type="AlphaFoldDB" id="M9RPJ4"/>
<organism evidence="2 3">
    <name type="scientific">Octadecabacter arcticus 238</name>
    <dbReference type="NCBI Taxonomy" id="391616"/>
    <lineage>
        <taxon>Bacteria</taxon>
        <taxon>Pseudomonadati</taxon>
        <taxon>Pseudomonadota</taxon>
        <taxon>Alphaproteobacteria</taxon>
        <taxon>Rhodobacterales</taxon>
        <taxon>Roseobacteraceae</taxon>
        <taxon>Octadecabacter</taxon>
    </lineage>
</organism>
<name>M9RPJ4_9RHOB</name>
<feature type="transmembrane region" description="Helical" evidence="1">
    <location>
        <begin position="6"/>
        <end position="25"/>
    </location>
</feature>